<evidence type="ECO:0000313" key="5">
    <source>
        <dbReference type="Proteomes" id="UP001155241"/>
    </source>
</evidence>
<feature type="region of interest" description="Disordered" evidence="1">
    <location>
        <begin position="293"/>
        <end position="314"/>
    </location>
</feature>
<reference evidence="4" key="1">
    <citation type="submission" date="2022-06" db="EMBL/GenBank/DDBJ databases">
        <title>Aeoliella straminimaris, a novel planctomycete from sediments.</title>
        <authorList>
            <person name="Vitorino I.R."/>
            <person name="Lage O.M."/>
        </authorList>
    </citation>
    <scope>NUCLEOTIDE SEQUENCE</scope>
    <source>
        <strain evidence="4">ICT_H6.2</strain>
    </source>
</reference>
<proteinExistence type="predicted"/>
<comment type="caution">
    <text evidence="4">The sequence shown here is derived from an EMBL/GenBank/DDBJ whole genome shotgun (WGS) entry which is preliminary data.</text>
</comment>
<feature type="region of interest" description="Disordered" evidence="1">
    <location>
        <begin position="22"/>
        <end position="58"/>
    </location>
</feature>
<dbReference type="EMBL" id="JAMXLR010000024">
    <property type="protein sequence ID" value="MCO6043543.1"/>
    <property type="molecule type" value="Genomic_DNA"/>
</dbReference>
<dbReference type="Proteomes" id="UP001155241">
    <property type="component" value="Unassembled WGS sequence"/>
</dbReference>
<sequence length="314" mass="34863">MRRTTTLRLAGLLTLVAMTAAVAQSPRERPTRRHNVTQSRGKMSKVPSRSQPPEKSEVHISIEGEHRVIRANGMPDHQTGRFPNGSNPNSLRAQRYEFRLPADPKVAVDLTPLDHQPFGIAINGVLFDPGAAEFYLGQRDSQWQYEPLSGAIRLGIDMSHAHVQPNGAYHYHGLPTALLDRVKLSDKEHSPLVGWAADGFPIYAVYGYRKADDANSEIVALKSSYRLKSGRRPGGIDQPGGTYDGTFVADYRYAAGTGNLDGCNGRQCVTPEFPEGTYAYFLTEDWPVIPRAFRGTPSPDFERREPAGRRRPPR</sequence>
<feature type="signal peptide" evidence="2">
    <location>
        <begin position="1"/>
        <end position="23"/>
    </location>
</feature>
<protein>
    <submittedName>
        <fullName evidence="4">YHYH protein</fullName>
    </submittedName>
</protein>
<keyword evidence="2" id="KW-0732">Signal</keyword>
<evidence type="ECO:0000256" key="1">
    <source>
        <dbReference type="SAM" id="MobiDB-lite"/>
    </source>
</evidence>
<dbReference type="RefSeq" id="WP_252851648.1">
    <property type="nucleotide sequence ID" value="NZ_JAMXLR010000024.1"/>
</dbReference>
<accession>A0A9X2JGG6</accession>
<keyword evidence="5" id="KW-1185">Reference proteome</keyword>
<dbReference type="AlphaFoldDB" id="A0A9X2JGG6"/>
<feature type="domain" description="YHYH" evidence="3">
    <location>
        <begin position="97"/>
        <end position="295"/>
    </location>
</feature>
<gene>
    <name evidence="4" type="ORF">NG895_06450</name>
</gene>
<dbReference type="InterPro" id="IPR025924">
    <property type="entry name" value="YHYH_dom"/>
</dbReference>
<evidence type="ECO:0000313" key="4">
    <source>
        <dbReference type="EMBL" id="MCO6043543.1"/>
    </source>
</evidence>
<name>A0A9X2JGG6_9BACT</name>
<organism evidence="4 5">
    <name type="scientific">Aeoliella straminimaris</name>
    <dbReference type="NCBI Taxonomy" id="2954799"/>
    <lineage>
        <taxon>Bacteria</taxon>
        <taxon>Pseudomonadati</taxon>
        <taxon>Planctomycetota</taxon>
        <taxon>Planctomycetia</taxon>
        <taxon>Pirellulales</taxon>
        <taxon>Lacipirellulaceae</taxon>
        <taxon>Aeoliella</taxon>
    </lineage>
</organism>
<evidence type="ECO:0000256" key="2">
    <source>
        <dbReference type="SAM" id="SignalP"/>
    </source>
</evidence>
<feature type="compositionally biased region" description="Polar residues" evidence="1">
    <location>
        <begin position="36"/>
        <end position="51"/>
    </location>
</feature>
<dbReference type="Pfam" id="PF14240">
    <property type="entry name" value="YHYH"/>
    <property type="match status" value="1"/>
</dbReference>
<feature type="chain" id="PRO_5040860895" evidence="2">
    <location>
        <begin position="24"/>
        <end position="314"/>
    </location>
</feature>
<evidence type="ECO:0000259" key="3">
    <source>
        <dbReference type="Pfam" id="PF14240"/>
    </source>
</evidence>